<protein>
    <submittedName>
        <fullName evidence="2">Uncharacterized protein</fullName>
    </submittedName>
</protein>
<keyword evidence="3" id="KW-1185">Reference proteome</keyword>
<comment type="caution">
    <text evidence="2">The sequence shown here is derived from an EMBL/GenBank/DDBJ whole genome shotgun (WGS) entry which is preliminary data.</text>
</comment>
<feature type="region of interest" description="Disordered" evidence="1">
    <location>
        <begin position="1"/>
        <end position="36"/>
    </location>
</feature>
<organism evidence="2 3">
    <name type="scientific">Cichlidogyrus casuarinus</name>
    <dbReference type="NCBI Taxonomy" id="1844966"/>
    <lineage>
        <taxon>Eukaryota</taxon>
        <taxon>Metazoa</taxon>
        <taxon>Spiralia</taxon>
        <taxon>Lophotrochozoa</taxon>
        <taxon>Platyhelminthes</taxon>
        <taxon>Monogenea</taxon>
        <taxon>Monopisthocotylea</taxon>
        <taxon>Dactylogyridea</taxon>
        <taxon>Ancyrocephalidae</taxon>
        <taxon>Cichlidogyrus</taxon>
    </lineage>
</organism>
<dbReference type="AlphaFoldDB" id="A0ABD2Q2Z4"/>
<feature type="compositionally biased region" description="Basic and acidic residues" evidence="1">
    <location>
        <begin position="23"/>
        <end position="36"/>
    </location>
</feature>
<evidence type="ECO:0000256" key="1">
    <source>
        <dbReference type="SAM" id="MobiDB-lite"/>
    </source>
</evidence>
<evidence type="ECO:0000313" key="2">
    <source>
        <dbReference type="EMBL" id="KAL3313929.1"/>
    </source>
</evidence>
<reference evidence="2 3" key="1">
    <citation type="submission" date="2024-11" db="EMBL/GenBank/DDBJ databases">
        <title>Adaptive evolution of stress response genes in parasites aligns with host niche diversity.</title>
        <authorList>
            <person name="Hahn C."/>
            <person name="Resl P."/>
        </authorList>
    </citation>
    <scope>NUCLEOTIDE SEQUENCE [LARGE SCALE GENOMIC DNA]</scope>
    <source>
        <strain evidence="2">EGGRZ-B1_66</strain>
        <tissue evidence="2">Body</tissue>
    </source>
</reference>
<name>A0ABD2Q2Z4_9PLAT</name>
<dbReference type="Proteomes" id="UP001626550">
    <property type="component" value="Unassembled WGS sequence"/>
</dbReference>
<gene>
    <name evidence="2" type="ORF">Ciccas_007463</name>
</gene>
<sequence length="82" mass="9020">MNNAKAGRGEPTEYDLLVQPGKEQQHRPWTRDKDHSPLLDERAAGVEGSTVASAPYILCAFRVMFDISSHDALYASSSSTCH</sequence>
<dbReference type="EMBL" id="JBJKFK010001150">
    <property type="protein sequence ID" value="KAL3313929.1"/>
    <property type="molecule type" value="Genomic_DNA"/>
</dbReference>
<evidence type="ECO:0000313" key="3">
    <source>
        <dbReference type="Proteomes" id="UP001626550"/>
    </source>
</evidence>
<proteinExistence type="predicted"/>
<accession>A0ABD2Q2Z4</accession>